<evidence type="ECO:0000313" key="2">
    <source>
        <dbReference type="EMBL" id="RKQ12853.1"/>
    </source>
</evidence>
<evidence type="ECO:0000313" key="3">
    <source>
        <dbReference type="Proteomes" id="UP000272238"/>
    </source>
</evidence>
<dbReference type="RefSeq" id="WP_121215938.1">
    <property type="nucleotide sequence ID" value="NZ_RBZN01000077.1"/>
</dbReference>
<dbReference type="CDD" id="cd04301">
    <property type="entry name" value="NAT_SF"/>
    <property type="match status" value="1"/>
</dbReference>
<feature type="domain" description="N-acetyltransferase" evidence="1">
    <location>
        <begin position="24"/>
        <end position="178"/>
    </location>
</feature>
<dbReference type="AlphaFoldDB" id="A0A494YSF4"/>
<dbReference type="OrthoDB" id="1895809at2"/>
<gene>
    <name evidence="2" type="ORF">D8M03_16730</name>
</gene>
<dbReference type="EMBL" id="RBZN01000077">
    <property type="protein sequence ID" value="RKQ12853.1"/>
    <property type="molecule type" value="Genomic_DNA"/>
</dbReference>
<proteinExistence type="predicted"/>
<reference evidence="2 3" key="1">
    <citation type="journal article" date="2016" name="Antonie Van Leeuwenhoek">
        <title>Lysinibacillus endophyticus sp. nov., an indole-3-acetic acid producing endophytic bacterium isolated from corn root (Zea mays cv. Xinken-5).</title>
        <authorList>
            <person name="Yu J."/>
            <person name="Guan X."/>
            <person name="Liu C."/>
            <person name="Xiang W."/>
            <person name="Yu Z."/>
            <person name="Liu X."/>
            <person name="Wang G."/>
        </authorList>
    </citation>
    <scope>NUCLEOTIDE SEQUENCE [LARGE SCALE GENOMIC DNA]</scope>
    <source>
        <strain evidence="2 3">DSM 100506</strain>
    </source>
</reference>
<dbReference type="SUPFAM" id="SSF55729">
    <property type="entry name" value="Acyl-CoA N-acyltransferases (Nat)"/>
    <property type="match status" value="1"/>
</dbReference>
<name>A0A494YSF4_9BACL</name>
<dbReference type="Pfam" id="PF00583">
    <property type="entry name" value="Acetyltransf_1"/>
    <property type="match status" value="1"/>
</dbReference>
<organism evidence="2 3">
    <name type="scientific">Ureibacillus endophyticus</name>
    <dbReference type="NCBI Taxonomy" id="1978490"/>
    <lineage>
        <taxon>Bacteria</taxon>
        <taxon>Bacillati</taxon>
        <taxon>Bacillota</taxon>
        <taxon>Bacilli</taxon>
        <taxon>Bacillales</taxon>
        <taxon>Caryophanaceae</taxon>
        <taxon>Ureibacillus</taxon>
    </lineage>
</organism>
<dbReference type="Gene3D" id="3.40.630.30">
    <property type="match status" value="1"/>
</dbReference>
<dbReference type="Proteomes" id="UP000272238">
    <property type="component" value="Unassembled WGS sequence"/>
</dbReference>
<comment type="caution">
    <text evidence="2">The sequence shown here is derived from an EMBL/GenBank/DDBJ whole genome shotgun (WGS) entry which is preliminary data.</text>
</comment>
<keyword evidence="2" id="KW-0808">Transferase</keyword>
<protein>
    <submittedName>
        <fullName evidence="2">GNAT family N-acetyltransferase</fullName>
    </submittedName>
</protein>
<dbReference type="InterPro" id="IPR000182">
    <property type="entry name" value="GNAT_dom"/>
</dbReference>
<evidence type="ECO:0000259" key="1">
    <source>
        <dbReference type="PROSITE" id="PS51186"/>
    </source>
</evidence>
<accession>A0A494YSF4</accession>
<keyword evidence="3" id="KW-1185">Reference proteome</keyword>
<dbReference type="GO" id="GO:0016747">
    <property type="term" value="F:acyltransferase activity, transferring groups other than amino-acyl groups"/>
    <property type="evidence" value="ECO:0007669"/>
    <property type="project" value="InterPro"/>
</dbReference>
<sequence length="181" mass="20537">MIKDLLILKPTKEDLTPAYYVFEASIKDAFEKEGIGDLKEDILNEIEDKKSLLKNSVENKDSGIYFLIAKSGDKVIGTISFGPCGNEIKKCTNNQLDTIGELGSLYILPEYQGKGIGSVLIHSMLKFVYSLGIKEFCLDSGYKRAQEKWIRKFGEPYKIAKDYWGKDSDHMVWLCNVIDYV</sequence>
<dbReference type="PROSITE" id="PS51186">
    <property type="entry name" value="GNAT"/>
    <property type="match status" value="1"/>
</dbReference>
<dbReference type="InterPro" id="IPR016181">
    <property type="entry name" value="Acyl_CoA_acyltransferase"/>
</dbReference>